<organism evidence="13 14">
    <name type="scientific">Rathayibacter iranicus</name>
    <dbReference type="NCBI Taxonomy" id="59737"/>
    <lineage>
        <taxon>Bacteria</taxon>
        <taxon>Bacillati</taxon>
        <taxon>Actinomycetota</taxon>
        <taxon>Actinomycetes</taxon>
        <taxon>Micrococcales</taxon>
        <taxon>Microbacteriaceae</taxon>
        <taxon>Rathayibacter</taxon>
    </lineage>
</organism>
<evidence type="ECO:0000256" key="10">
    <source>
        <dbReference type="SAM" id="Phobius"/>
    </source>
</evidence>
<dbReference type="InterPro" id="IPR050428">
    <property type="entry name" value="TCS_sensor_his_kinase"/>
</dbReference>
<dbReference type="InterPro" id="IPR036890">
    <property type="entry name" value="HATPase_C_sf"/>
</dbReference>
<evidence type="ECO:0000259" key="11">
    <source>
        <dbReference type="PROSITE" id="PS50109"/>
    </source>
</evidence>
<keyword evidence="6 10" id="KW-0812">Transmembrane</keyword>
<dbReference type="Pfam" id="PF00672">
    <property type="entry name" value="HAMP"/>
    <property type="match status" value="1"/>
</dbReference>
<evidence type="ECO:0000256" key="8">
    <source>
        <dbReference type="ARBA" id="ARBA00022989"/>
    </source>
</evidence>
<accession>A0AAD1ADM9</accession>
<evidence type="ECO:0000313" key="13">
    <source>
        <dbReference type="EMBL" id="AZZ56327.1"/>
    </source>
</evidence>
<evidence type="ECO:0000256" key="6">
    <source>
        <dbReference type="ARBA" id="ARBA00022692"/>
    </source>
</evidence>
<comment type="catalytic activity">
    <reaction evidence="1">
        <text>ATP + protein L-histidine = ADP + protein N-phospho-L-histidine.</text>
        <dbReference type="EC" id="2.7.13.3"/>
    </reaction>
</comment>
<dbReference type="CDD" id="cd00082">
    <property type="entry name" value="HisKA"/>
    <property type="match status" value="1"/>
</dbReference>
<keyword evidence="10" id="KW-0472">Membrane</keyword>
<dbReference type="InterPro" id="IPR003660">
    <property type="entry name" value="HAMP_dom"/>
</dbReference>
<dbReference type="EMBL" id="CP028130">
    <property type="protein sequence ID" value="AZZ56327.1"/>
    <property type="molecule type" value="Genomic_DNA"/>
</dbReference>
<evidence type="ECO:0000256" key="3">
    <source>
        <dbReference type="ARBA" id="ARBA00012438"/>
    </source>
</evidence>
<dbReference type="SUPFAM" id="SSF158472">
    <property type="entry name" value="HAMP domain-like"/>
    <property type="match status" value="1"/>
</dbReference>
<evidence type="ECO:0000256" key="1">
    <source>
        <dbReference type="ARBA" id="ARBA00000085"/>
    </source>
</evidence>
<dbReference type="PANTHER" id="PTHR45436:SF5">
    <property type="entry name" value="SENSOR HISTIDINE KINASE TRCS"/>
    <property type="match status" value="1"/>
</dbReference>
<dbReference type="SMART" id="SM00387">
    <property type="entry name" value="HATPase_c"/>
    <property type="match status" value="1"/>
</dbReference>
<dbReference type="CDD" id="cd06225">
    <property type="entry name" value="HAMP"/>
    <property type="match status" value="1"/>
</dbReference>
<evidence type="ECO:0000256" key="5">
    <source>
        <dbReference type="ARBA" id="ARBA00022679"/>
    </source>
</evidence>
<dbReference type="Proteomes" id="UP000283946">
    <property type="component" value="Chromosome"/>
</dbReference>
<dbReference type="SUPFAM" id="SSF55874">
    <property type="entry name" value="ATPase domain of HSP90 chaperone/DNA topoisomerase II/histidine kinase"/>
    <property type="match status" value="1"/>
</dbReference>
<keyword evidence="5" id="KW-0808">Transferase</keyword>
<dbReference type="SMART" id="SM00304">
    <property type="entry name" value="HAMP"/>
    <property type="match status" value="1"/>
</dbReference>
<dbReference type="EC" id="2.7.13.3" evidence="3"/>
<keyword evidence="9" id="KW-0902">Two-component regulatory system</keyword>
<proteinExistence type="predicted"/>
<dbReference type="Pfam" id="PF00512">
    <property type="entry name" value="HisKA"/>
    <property type="match status" value="1"/>
</dbReference>
<dbReference type="PROSITE" id="PS50109">
    <property type="entry name" value="HIS_KIN"/>
    <property type="match status" value="1"/>
</dbReference>
<dbReference type="GO" id="GO:0000155">
    <property type="term" value="F:phosphorelay sensor kinase activity"/>
    <property type="evidence" value="ECO:0007669"/>
    <property type="project" value="InterPro"/>
</dbReference>
<dbReference type="GO" id="GO:0005886">
    <property type="term" value="C:plasma membrane"/>
    <property type="evidence" value="ECO:0007669"/>
    <property type="project" value="UniProtKB-SubCell"/>
</dbReference>
<evidence type="ECO:0000256" key="2">
    <source>
        <dbReference type="ARBA" id="ARBA00004236"/>
    </source>
</evidence>
<dbReference type="SUPFAM" id="SSF47384">
    <property type="entry name" value="Homodimeric domain of signal transducing histidine kinase"/>
    <property type="match status" value="1"/>
</dbReference>
<sequence length="377" mass="40835">MTADSPRLTRWVVSIRTRLTLSYVLLVGLAVTGLLGAMSLFLLRYITDEYFVAYSQKTDEQIFVPNRTELLSAFVPVAVGVIVVLLLVGTVGGWLLAKRILAPLDELTRVTRLVASDGYSHRVASPDSRDEFQELSDAFNAMLEKIETHVGEQERFAANASHELRTPLTISKTILDVARQDSDPDVDEVLANLSVVTARAIDLVEALLLLSRADRPALEEERVDLSLLAEEARDTVLTLAERSGIALQLRAESCFAVGSPSLLLQLLTNLLHNAIVHNVPSGFVVLTTRPTPDGAVITIENSGAVLETTMLPNLLEPFERGGNRARRTDDGHLGAGLGLTIVARIVAAHRGSLALAAREEGGLLATVTLPQQPSRAF</sequence>
<reference evidence="13 14" key="1">
    <citation type="submission" date="2018-03" db="EMBL/GenBank/DDBJ databases">
        <title>Bacteriophage NCPPB3778 and a type I-E CRISPR drive the evolution of the US Biological Select Agent, Rathayibacter toxicus.</title>
        <authorList>
            <person name="Davis E.W.II."/>
            <person name="Tabima J.F."/>
            <person name="Weisberg A.J."/>
            <person name="Dantas Lopes L."/>
            <person name="Wiseman M.S."/>
            <person name="Wiseman M.S."/>
            <person name="Pupko T."/>
            <person name="Belcher M.S."/>
            <person name="Sechler A.J."/>
            <person name="Tancos M.A."/>
            <person name="Schroeder B.K."/>
            <person name="Murray T.D."/>
            <person name="Luster D.G."/>
            <person name="Schneider W.L."/>
            <person name="Rogers E."/>
            <person name="Andreote F.D."/>
            <person name="Grunwald N.J."/>
            <person name="Putnam M.L."/>
            <person name="Chang J.H."/>
        </authorList>
    </citation>
    <scope>NUCLEOTIDE SEQUENCE [LARGE SCALE GENOMIC DNA]</scope>
    <source>
        <strain evidence="13 14">NCCPB 2253</strain>
    </source>
</reference>
<dbReference type="Gene3D" id="6.10.340.10">
    <property type="match status" value="1"/>
</dbReference>
<evidence type="ECO:0000256" key="7">
    <source>
        <dbReference type="ARBA" id="ARBA00022777"/>
    </source>
</evidence>
<comment type="subcellular location">
    <subcellularLocation>
        <location evidence="2">Cell membrane</location>
    </subcellularLocation>
</comment>
<dbReference type="Gene3D" id="1.10.287.130">
    <property type="match status" value="1"/>
</dbReference>
<feature type="transmembrane region" description="Helical" evidence="10">
    <location>
        <begin position="73"/>
        <end position="97"/>
    </location>
</feature>
<dbReference type="InterPro" id="IPR003661">
    <property type="entry name" value="HisK_dim/P_dom"/>
</dbReference>
<dbReference type="AlphaFoldDB" id="A0AAD1ADM9"/>
<evidence type="ECO:0000256" key="4">
    <source>
        <dbReference type="ARBA" id="ARBA00022553"/>
    </source>
</evidence>
<gene>
    <name evidence="13" type="ORF">C7V51_10870</name>
</gene>
<dbReference type="Gene3D" id="3.30.565.10">
    <property type="entry name" value="Histidine kinase-like ATPase, C-terminal domain"/>
    <property type="match status" value="1"/>
</dbReference>
<keyword evidence="7 13" id="KW-0418">Kinase</keyword>
<dbReference type="KEGG" id="ria:C7V51_10870"/>
<protein>
    <recommendedName>
        <fullName evidence="3">histidine kinase</fullName>
        <ecNumber evidence="3">2.7.13.3</ecNumber>
    </recommendedName>
</protein>
<feature type="domain" description="Histidine kinase" evidence="11">
    <location>
        <begin position="159"/>
        <end position="373"/>
    </location>
</feature>
<feature type="transmembrane region" description="Helical" evidence="10">
    <location>
        <begin position="21"/>
        <end position="46"/>
    </location>
</feature>
<dbReference type="InterPro" id="IPR036097">
    <property type="entry name" value="HisK_dim/P_sf"/>
</dbReference>
<feature type="domain" description="HAMP" evidence="12">
    <location>
        <begin position="98"/>
        <end position="151"/>
    </location>
</feature>
<name>A0AAD1ADM9_9MICO</name>
<evidence type="ECO:0000259" key="12">
    <source>
        <dbReference type="PROSITE" id="PS50885"/>
    </source>
</evidence>
<dbReference type="PANTHER" id="PTHR45436">
    <property type="entry name" value="SENSOR HISTIDINE KINASE YKOH"/>
    <property type="match status" value="1"/>
</dbReference>
<dbReference type="InterPro" id="IPR003594">
    <property type="entry name" value="HATPase_dom"/>
</dbReference>
<dbReference type="PROSITE" id="PS50885">
    <property type="entry name" value="HAMP"/>
    <property type="match status" value="1"/>
</dbReference>
<dbReference type="RefSeq" id="WP_104265500.1">
    <property type="nucleotide sequence ID" value="NZ_CP028130.1"/>
</dbReference>
<dbReference type="Pfam" id="PF02518">
    <property type="entry name" value="HATPase_c"/>
    <property type="match status" value="1"/>
</dbReference>
<evidence type="ECO:0000256" key="9">
    <source>
        <dbReference type="ARBA" id="ARBA00023012"/>
    </source>
</evidence>
<evidence type="ECO:0000313" key="14">
    <source>
        <dbReference type="Proteomes" id="UP000283946"/>
    </source>
</evidence>
<keyword evidence="8 10" id="KW-1133">Transmembrane helix</keyword>
<dbReference type="SMART" id="SM00388">
    <property type="entry name" value="HisKA"/>
    <property type="match status" value="1"/>
</dbReference>
<keyword evidence="4" id="KW-0597">Phosphoprotein</keyword>
<dbReference type="InterPro" id="IPR005467">
    <property type="entry name" value="His_kinase_dom"/>
</dbReference>